<accession>A0A5Q4Z1N0</accession>
<evidence type="ECO:0000313" key="1">
    <source>
        <dbReference type="EMBL" id="VVD27142.1"/>
    </source>
</evidence>
<reference evidence="1 2" key="1">
    <citation type="submission" date="2019-08" db="EMBL/GenBank/DDBJ databases">
        <authorList>
            <person name="Herpell B J."/>
        </authorList>
    </citation>
    <scope>NUCLEOTIDE SEQUENCE [LARGE SCALE GENOMIC DNA]</scope>
    <source>
        <strain evidence="2">Msb3</strain>
    </source>
</reference>
<evidence type="ECO:0000313" key="2">
    <source>
        <dbReference type="Proteomes" id="UP000325811"/>
    </source>
</evidence>
<proteinExistence type="predicted"/>
<dbReference type="KEGG" id="pdio:PDMSB3_0680"/>
<dbReference type="AlphaFoldDB" id="A0A5Q4Z1N0"/>
<sequence length="135" mass="15216">MHAAGEPFSIARAETPGKCAYQHRLNRFDRVCDPAVLLVSLGVCLVLTGNAISHSHYANQAQRHSNTGKRIRLFAEPDFRDILRERDRGMCSPLHVDGVLFYLWSNGMTMEVMTVAIGTRWPKMQDVALQEFRSG</sequence>
<name>A0A5Q4Z1N0_9BURK</name>
<dbReference type="Proteomes" id="UP000325811">
    <property type="component" value="Chromosome I"/>
</dbReference>
<gene>
    <name evidence="1" type="ORF">PDMSB3_0680</name>
</gene>
<keyword evidence="2" id="KW-1185">Reference proteome</keyword>
<dbReference type="EMBL" id="LR699553">
    <property type="protein sequence ID" value="VVD27142.1"/>
    <property type="molecule type" value="Genomic_DNA"/>
</dbReference>
<protein>
    <submittedName>
        <fullName evidence="1">Uncharacterized protein</fullName>
    </submittedName>
</protein>
<organism evidence="1 2">
    <name type="scientific">Paraburkholderia dioscoreae</name>
    <dbReference type="NCBI Taxonomy" id="2604047"/>
    <lineage>
        <taxon>Bacteria</taxon>
        <taxon>Pseudomonadati</taxon>
        <taxon>Pseudomonadota</taxon>
        <taxon>Betaproteobacteria</taxon>
        <taxon>Burkholderiales</taxon>
        <taxon>Burkholderiaceae</taxon>
        <taxon>Paraburkholderia</taxon>
    </lineage>
</organism>